<dbReference type="GO" id="GO:0005524">
    <property type="term" value="F:ATP binding"/>
    <property type="evidence" value="ECO:0007669"/>
    <property type="project" value="UniProtKB-UniRule"/>
</dbReference>
<dbReference type="InterPro" id="IPR001882">
    <property type="entry name" value="Biotin_BS"/>
</dbReference>
<dbReference type="InterPro" id="IPR015943">
    <property type="entry name" value="WD40/YVTN_repeat-like_dom_sf"/>
</dbReference>
<keyword evidence="9" id="KW-0732">Signal</keyword>
<dbReference type="SUPFAM" id="SSF56059">
    <property type="entry name" value="Glutathione synthetase ATP-binding domain-like"/>
    <property type="match status" value="1"/>
</dbReference>
<keyword evidence="3" id="KW-0677">Repeat</keyword>
<dbReference type="Gene3D" id="2.130.10.10">
    <property type="entry name" value="YVTN repeat-like/Quinoprotein amine dehydrogenase"/>
    <property type="match status" value="2"/>
</dbReference>
<dbReference type="InterPro" id="IPR011761">
    <property type="entry name" value="ATP-grasp"/>
</dbReference>
<dbReference type="PROSITE" id="PS50082">
    <property type="entry name" value="WD_REPEATS_2"/>
    <property type="match status" value="2"/>
</dbReference>
<dbReference type="Pfam" id="PF02786">
    <property type="entry name" value="CPSase_L_D2"/>
    <property type="match status" value="1"/>
</dbReference>
<protein>
    <submittedName>
        <fullName evidence="14">Small-subunit processome Utp21 domain-containing protein</fullName>
    </submittedName>
</protein>
<evidence type="ECO:0000256" key="1">
    <source>
        <dbReference type="ARBA" id="ARBA00022574"/>
    </source>
</evidence>
<dbReference type="SMART" id="SM00878">
    <property type="entry name" value="Biotin_carb_C"/>
    <property type="match status" value="1"/>
</dbReference>
<evidence type="ECO:0000259" key="12">
    <source>
        <dbReference type="PROSITE" id="PS50979"/>
    </source>
</evidence>
<dbReference type="Pfam" id="PF00364">
    <property type="entry name" value="Biotin_lipoyl"/>
    <property type="match status" value="1"/>
</dbReference>
<dbReference type="Gene3D" id="3.30.470.20">
    <property type="entry name" value="ATP-grasp fold, B domain"/>
    <property type="match status" value="1"/>
</dbReference>
<evidence type="ECO:0000313" key="14">
    <source>
        <dbReference type="WBParaSite" id="nRc.2.0.1.t00176-RA"/>
    </source>
</evidence>
<feature type="repeat" description="WD" evidence="7">
    <location>
        <begin position="1132"/>
        <end position="1173"/>
    </location>
</feature>
<dbReference type="GO" id="GO:0034388">
    <property type="term" value="C:Pwp2p-containing subcomplex of 90S preribosome"/>
    <property type="evidence" value="ECO:0007669"/>
    <property type="project" value="TreeGrafter"/>
</dbReference>
<keyword evidence="13" id="KW-1185">Reference proteome</keyword>
<dbReference type="PROSITE" id="PS00867">
    <property type="entry name" value="CPSASE_2"/>
    <property type="match status" value="1"/>
</dbReference>
<evidence type="ECO:0000256" key="2">
    <source>
        <dbReference type="ARBA" id="ARBA00022598"/>
    </source>
</evidence>
<keyword evidence="5 8" id="KW-0067">ATP-binding</keyword>
<evidence type="ECO:0000313" key="13">
    <source>
        <dbReference type="Proteomes" id="UP000887565"/>
    </source>
</evidence>
<dbReference type="Pfam" id="PF04192">
    <property type="entry name" value="Utp21"/>
    <property type="match status" value="1"/>
</dbReference>
<dbReference type="InterPro" id="IPR011053">
    <property type="entry name" value="Single_hybrid_motif"/>
</dbReference>
<accession>A0A915HDN8</accession>
<dbReference type="InterPro" id="IPR000089">
    <property type="entry name" value="Biotin_lipoyl"/>
</dbReference>
<feature type="repeat" description="WD" evidence="7">
    <location>
        <begin position="817"/>
        <end position="848"/>
    </location>
</feature>
<reference evidence="14" key="1">
    <citation type="submission" date="2022-11" db="UniProtKB">
        <authorList>
            <consortium name="WormBaseParasite"/>
        </authorList>
    </citation>
    <scope>IDENTIFICATION</scope>
</reference>
<name>A0A915HDN8_ROMCU</name>
<dbReference type="SUPFAM" id="SSF51230">
    <property type="entry name" value="Single hybrid motif"/>
    <property type="match status" value="1"/>
</dbReference>
<evidence type="ECO:0000256" key="5">
    <source>
        <dbReference type="ARBA" id="ARBA00022840"/>
    </source>
</evidence>
<dbReference type="PANTHER" id="PTHR22840">
    <property type="entry name" value="WD REPEAT-CONTAINING PROTEIN 36"/>
    <property type="match status" value="1"/>
</dbReference>
<keyword evidence="4 8" id="KW-0547">Nucleotide-binding</keyword>
<dbReference type="PROSITE" id="PS50968">
    <property type="entry name" value="BIOTINYL_LIPOYL"/>
    <property type="match status" value="1"/>
</dbReference>
<dbReference type="PROSITE" id="PS00188">
    <property type="entry name" value="BIOTIN"/>
    <property type="match status" value="1"/>
</dbReference>
<dbReference type="InterPro" id="IPR007319">
    <property type="entry name" value="WDR36/Utp21_C"/>
</dbReference>
<dbReference type="CDD" id="cd06850">
    <property type="entry name" value="biotinyl_domain"/>
    <property type="match status" value="1"/>
</dbReference>
<dbReference type="InterPro" id="IPR019775">
    <property type="entry name" value="WD40_repeat_CS"/>
</dbReference>
<dbReference type="InterPro" id="IPR011054">
    <property type="entry name" value="Rudment_hybrid_motif"/>
</dbReference>
<dbReference type="InterPro" id="IPR059157">
    <property type="entry name" value="WDR36-Utp21_N"/>
</dbReference>
<dbReference type="PROSITE" id="PS00678">
    <property type="entry name" value="WD_REPEATS_1"/>
    <property type="match status" value="1"/>
</dbReference>
<dbReference type="SUPFAM" id="SSF50978">
    <property type="entry name" value="WD40 repeat-like"/>
    <property type="match status" value="1"/>
</dbReference>
<dbReference type="Pfam" id="PF25168">
    <property type="entry name" value="Beta-prop_WDR36-Utp21_2nd"/>
    <property type="match status" value="1"/>
</dbReference>
<dbReference type="PROSITE" id="PS50975">
    <property type="entry name" value="ATP_GRASP"/>
    <property type="match status" value="1"/>
</dbReference>
<dbReference type="GO" id="GO:0046872">
    <property type="term" value="F:metal ion binding"/>
    <property type="evidence" value="ECO:0007669"/>
    <property type="project" value="InterPro"/>
</dbReference>
<dbReference type="PANTHER" id="PTHR22840:SF12">
    <property type="entry name" value="WD REPEAT-CONTAINING PROTEIN 36"/>
    <property type="match status" value="1"/>
</dbReference>
<feature type="chain" id="PRO_5037631639" evidence="9">
    <location>
        <begin position="19"/>
        <end position="1480"/>
    </location>
</feature>
<evidence type="ECO:0000256" key="4">
    <source>
        <dbReference type="ARBA" id="ARBA00022741"/>
    </source>
</evidence>
<dbReference type="Pfam" id="PF25171">
    <property type="entry name" value="Beta-prop_WDR36-Utp21_1st"/>
    <property type="match status" value="1"/>
</dbReference>
<dbReference type="InterPro" id="IPR036322">
    <property type="entry name" value="WD40_repeat_dom_sf"/>
</dbReference>
<dbReference type="Pfam" id="PF02785">
    <property type="entry name" value="Biotin_carb_C"/>
    <property type="match status" value="1"/>
</dbReference>
<dbReference type="InterPro" id="IPR011764">
    <property type="entry name" value="Biotin_carboxylation_dom"/>
</dbReference>
<evidence type="ECO:0000256" key="8">
    <source>
        <dbReference type="PROSITE-ProRule" id="PRU00409"/>
    </source>
</evidence>
<dbReference type="InterPro" id="IPR005479">
    <property type="entry name" value="CPAse_ATP-bd"/>
</dbReference>
<proteinExistence type="predicted"/>
<feature type="domain" description="Biotin carboxylation" evidence="12">
    <location>
        <begin position="1"/>
        <end position="297"/>
    </location>
</feature>
<keyword evidence="1 7" id="KW-0853">WD repeat</keyword>
<evidence type="ECO:0000256" key="3">
    <source>
        <dbReference type="ARBA" id="ARBA00022737"/>
    </source>
</evidence>
<dbReference type="PROSITE" id="PS50294">
    <property type="entry name" value="WD_REPEATS_REGION"/>
    <property type="match status" value="1"/>
</dbReference>
<feature type="domain" description="ATP-grasp" evidence="11">
    <location>
        <begin position="12"/>
        <end position="162"/>
    </location>
</feature>
<dbReference type="Proteomes" id="UP000887565">
    <property type="component" value="Unplaced"/>
</dbReference>
<dbReference type="GO" id="GO:0016874">
    <property type="term" value="F:ligase activity"/>
    <property type="evidence" value="ECO:0007669"/>
    <property type="project" value="UniProtKB-KW"/>
</dbReference>
<dbReference type="SUPFAM" id="SSF51246">
    <property type="entry name" value="Rudiment single hybrid motif"/>
    <property type="match status" value="1"/>
</dbReference>
<feature type="domain" description="Lipoyl-binding" evidence="10">
    <location>
        <begin position="450"/>
        <end position="525"/>
    </location>
</feature>
<evidence type="ECO:0000256" key="7">
    <source>
        <dbReference type="PROSITE-ProRule" id="PRU00221"/>
    </source>
</evidence>
<dbReference type="PROSITE" id="PS50979">
    <property type="entry name" value="BC"/>
    <property type="match status" value="1"/>
</dbReference>
<evidence type="ECO:0000259" key="11">
    <source>
        <dbReference type="PROSITE" id="PS50975"/>
    </source>
</evidence>
<evidence type="ECO:0000256" key="9">
    <source>
        <dbReference type="SAM" id="SignalP"/>
    </source>
</evidence>
<dbReference type="SMART" id="SM00320">
    <property type="entry name" value="WD40"/>
    <property type="match status" value="8"/>
</dbReference>
<sequence length="1480" mass="166792">MLVLCIIAIHLGMRICKSAQDFDSQLESARREALKSFANDDMIVEKFVENPRHVEVQVFGDCHNNYVYLFERDCSVQRRHQKIIEEAPAPNISDKTRHSLGQTACRAAAAVGYVGAGTVEFIMDADQKFFFMEMNTRLQVEHPVTEMITGFDLVEWQLRVASGECLPVSNQDRIELKGHSFEARIYAEDPENNFVPGSGFVPYLSLDANLAKDPHVRVETGIEEGDQVSVHYDPMIAKLVAWSPDGRRMALAKLRSVLAGYKLIGLKTNVSFLDRLAKHREFEKGNVYTDFIRDYADDLFSKKSTCSSSKEIVSQAVLASILLERNFSGYERSDDPFNIYDHFHNNLTASSIYQLKQNDIKHKAEVRFVNKNQFIIEVDGFKFDVKLISVKFNSDANRCHMKVSAEINSQLSTINLVAFDDTFTIFDKKSCDLYEFETVRPNFVDKLKKLSGLGALNDCLAPMPGVIEKVLVKPGSTVSANDPLIVMVAMKMEYVIKSPGGRTVDKILCKVGDNVPRNAHLVTMAARESILFASYKALGLVSGNVPAAVVYVTNAKLHAIVLAVGNVIHTYRSRKLALWGVSAPLPSDINCIAATERYIFAACGSKIYALYFGRNVARTYSASLSNFTPDEESDRVTESDIKFMLVLGDHLMSVDGKSHLHVFDIQSGDVLNSTNFDTTSFEISALCHPATYLNKVLLGSRQGPLKLFNVKTNKMIYEFKGKSLQEIIYVVKSWHSPISCLEQSPAVDVVMVGLSDGRICVHNLKVDETLMTFKQDWGAVSAISCRTDGPPLMISACHDGHLAVWDLEKRKLKAQMRSVHNGHVHTLITLLNEPLLVTSGEDNSIKMWIFDRADGQARLLHLRDGHKLPPNFIRFNNPDGSYILSAGLDGTVKAFHTRKDHLHKNLGSAGTMRKQVAQKKSLDWERIRLPPCIYISSNICREEGWDNVACCHKDHPLVTTWTSRRNRLGDHHLCHGRFTKNSYLAKKLIASKCYVTSCGNFVAIGYSTGHVDVFNIQSGIYRGTFVDPEANLYALVSTNNKNNFSVSDRAHAVNITGICGDYLNSFTVTSCSQGFLKFWHFKTKKLRKSLKLEYNINGMILHQDNNFIAVSFENHSFAIVDPEFHRITRFFDRVHSASIIDMTFNNSGHWLLTASLDKTVKIWDLVSSSLIDVIALERPCLSLTFSPTGEYLATVHDGLLGVYLWALKSMYAKISVRALPLDFKPKNITQLPKMLDDRRSVECMEIDDVGEKMNAYISPTQLSENLLTYSSLSTPRWAFLIDWETIKERNKPKEPPQKPKQAPFFLPTTTELNPKFKIDDAAMEQEIDKTKSVIKVGHLDTESNFGRQLSVAASEEDFSQVFEILKSQNPSSIETELRILSPFYGGSIKHCRQFLFMILAKFSSFKDFELVSSYLSLFVKLHRDVLWTEDISNDASELENENLNDLLSLVAEKQKDEWNKLDELFSRNLCLLNYAKLSVI</sequence>
<keyword evidence="6" id="KW-0092">Biotin</keyword>
<organism evidence="13 14">
    <name type="scientific">Romanomermis culicivorax</name>
    <name type="common">Nematode worm</name>
    <dbReference type="NCBI Taxonomy" id="13658"/>
    <lineage>
        <taxon>Eukaryota</taxon>
        <taxon>Metazoa</taxon>
        <taxon>Ecdysozoa</taxon>
        <taxon>Nematoda</taxon>
        <taxon>Enoplea</taxon>
        <taxon>Dorylaimia</taxon>
        <taxon>Mermithida</taxon>
        <taxon>Mermithoidea</taxon>
        <taxon>Mermithidae</taxon>
        <taxon>Romanomermis</taxon>
    </lineage>
</organism>
<dbReference type="GO" id="GO:0032040">
    <property type="term" value="C:small-subunit processome"/>
    <property type="evidence" value="ECO:0007669"/>
    <property type="project" value="InterPro"/>
</dbReference>
<feature type="signal peptide" evidence="9">
    <location>
        <begin position="1"/>
        <end position="18"/>
    </location>
</feature>
<dbReference type="SUPFAM" id="SSF101908">
    <property type="entry name" value="Putative isomerase YbhE"/>
    <property type="match status" value="1"/>
</dbReference>
<evidence type="ECO:0000256" key="6">
    <source>
        <dbReference type="ARBA" id="ARBA00023267"/>
    </source>
</evidence>
<dbReference type="InterPro" id="IPR005482">
    <property type="entry name" value="Biotin_COase_C"/>
</dbReference>
<dbReference type="GO" id="GO:0006364">
    <property type="term" value="P:rRNA processing"/>
    <property type="evidence" value="ECO:0007669"/>
    <property type="project" value="InterPro"/>
</dbReference>
<keyword evidence="2" id="KW-0436">Ligase</keyword>
<evidence type="ECO:0000259" key="10">
    <source>
        <dbReference type="PROSITE" id="PS50968"/>
    </source>
</evidence>
<dbReference type="InterPro" id="IPR001680">
    <property type="entry name" value="WD40_rpt"/>
</dbReference>
<dbReference type="WBParaSite" id="nRc.2.0.1.t00176-RA">
    <property type="protein sequence ID" value="nRc.2.0.1.t00176-RA"/>
    <property type="gene ID" value="nRc.2.0.1.g00176"/>
</dbReference>
<dbReference type="Gene3D" id="2.40.50.100">
    <property type="match status" value="1"/>
</dbReference>